<organism evidence="7 8">
    <name type="scientific">Riccia fluitans</name>
    <dbReference type="NCBI Taxonomy" id="41844"/>
    <lineage>
        <taxon>Eukaryota</taxon>
        <taxon>Viridiplantae</taxon>
        <taxon>Streptophyta</taxon>
        <taxon>Embryophyta</taxon>
        <taxon>Marchantiophyta</taxon>
        <taxon>Marchantiopsida</taxon>
        <taxon>Marchantiidae</taxon>
        <taxon>Marchantiales</taxon>
        <taxon>Ricciaceae</taxon>
        <taxon>Riccia</taxon>
    </lineage>
</organism>
<keyword evidence="5" id="KW-0964">Secreted</keyword>
<comment type="function">
    <text evidence="1 5">Hydrolyzes acetyl esters in homogalacturonan regions of pectin. In type I primary cell wall, galacturonic acid residues of pectin can be acetylated at the O-2 and O-3 positions. Decreasing the degree of acetylation of pectin gels in vitro alters their physical properties.</text>
</comment>
<dbReference type="GO" id="GO:0016787">
    <property type="term" value="F:hydrolase activity"/>
    <property type="evidence" value="ECO:0007669"/>
    <property type="project" value="UniProtKB-KW"/>
</dbReference>
<accession>A0ABD1YUL6</accession>
<feature type="chain" id="PRO_5044846094" description="Pectin acetylesterase" evidence="6">
    <location>
        <begin position="41"/>
        <end position="434"/>
    </location>
</feature>
<comment type="caution">
    <text evidence="7">The sequence shown here is derived from an EMBL/GenBank/DDBJ whole genome shotgun (WGS) entry which is preliminary data.</text>
</comment>
<evidence type="ECO:0000256" key="6">
    <source>
        <dbReference type="SAM" id="SignalP"/>
    </source>
</evidence>
<feature type="signal peptide" evidence="6">
    <location>
        <begin position="1"/>
        <end position="40"/>
    </location>
</feature>
<evidence type="ECO:0000313" key="7">
    <source>
        <dbReference type="EMBL" id="KAL2634139.1"/>
    </source>
</evidence>
<keyword evidence="6" id="KW-0732">Signal</keyword>
<proteinExistence type="inferred from homology"/>
<protein>
    <recommendedName>
        <fullName evidence="5">Pectin acetylesterase</fullName>
        <ecNumber evidence="5">3.1.1.-</ecNumber>
    </recommendedName>
</protein>
<dbReference type="InterPro" id="IPR004963">
    <property type="entry name" value="PAE/NOTUM"/>
</dbReference>
<evidence type="ECO:0000256" key="1">
    <source>
        <dbReference type="ARBA" id="ARBA00003534"/>
    </source>
</evidence>
<keyword evidence="5" id="KW-0961">Cell wall biogenesis/degradation</keyword>
<dbReference type="EMBL" id="JBHFFA010000003">
    <property type="protein sequence ID" value="KAL2634139.1"/>
    <property type="molecule type" value="Genomic_DNA"/>
</dbReference>
<dbReference type="PANTHER" id="PTHR21562:SF67">
    <property type="entry name" value="PECTIN ACETYLESTERASE"/>
    <property type="match status" value="1"/>
</dbReference>
<dbReference type="GO" id="GO:0071555">
    <property type="term" value="P:cell wall organization"/>
    <property type="evidence" value="ECO:0007669"/>
    <property type="project" value="UniProtKB-KW"/>
</dbReference>
<keyword evidence="4 5" id="KW-0134">Cell wall</keyword>
<gene>
    <name evidence="7" type="ORF">R1flu_005618</name>
</gene>
<dbReference type="Pfam" id="PF03283">
    <property type="entry name" value="PAE"/>
    <property type="match status" value="1"/>
</dbReference>
<evidence type="ECO:0000313" key="8">
    <source>
        <dbReference type="Proteomes" id="UP001605036"/>
    </source>
</evidence>
<evidence type="ECO:0000256" key="5">
    <source>
        <dbReference type="RuleBase" id="RU363114"/>
    </source>
</evidence>
<name>A0ABD1YUL6_9MARC</name>
<comment type="subcellular location">
    <subcellularLocation>
        <location evidence="2 5">Secreted</location>
        <location evidence="2 5">Cell wall</location>
    </subcellularLocation>
</comment>
<dbReference type="AlphaFoldDB" id="A0ABD1YUL6"/>
<keyword evidence="8" id="KW-1185">Reference proteome</keyword>
<dbReference type="EC" id="3.1.1.-" evidence="5"/>
<evidence type="ECO:0000256" key="4">
    <source>
        <dbReference type="ARBA" id="ARBA00022512"/>
    </source>
</evidence>
<comment type="similarity">
    <text evidence="3 5">Belongs to the pectinacetylesterase family.</text>
</comment>
<reference evidence="7 8" key="1">
    <citation type="submission" date="2024-09" db="EMBL/GenBank/DDBJ databases">
        <title>Chromosome-scale assembly of Riccia fluitans.</title>
        <authorList>
            <person name="Paukszto L."/>
            <person name="Sawicki J."/>
            <person name="Karawczyk K."/>
            <person name="Piernik-Szablinska J."/>
            <person name="Szczecinska M."/>
            <person name="Mazdziarz M."/>
        </authorList>
    </citation>
    <scope>NUCLEOTIDE SEQUENCE [LARGE SCALE GENOMIC DNA]</scope>
    <source>
        <strain evidence="7">Rf_01</strain>
        <tissue evidence="7">Aerial parts of the thallus</tissue>
    </source>
</reference>
<dbReference type="Proteomes" id="UP001605036">
    <property type="component" value="Unassembled WGS sequence"/>
</dbReference>
<keyword evidence="5" id="KW-0378">Hydrolase</keyword>
<sequence length="434" mass="48672">MMLSFQRQQLRHHHDRRPCSCWRFLVLLLAIHIHVNVSSGQMYGLNIVSGAQEKGAVCLDGSPPGYYFIPGFGSGLNKWIVYVEGGAWCSNDRDCAKRAKTYLGSTYYSESRGLPPTSGILSDNPGVNPDFYNWNVVWLRYCDGASFLGDRQEPVVMSQGQTIYYRGARVWDAIMQDLMAKGMASADEALLTGCSAGGLTTIHRCDSFRDIFPPQTFVKCLADAGFFLNMPDVKGGQTSASLFYGVAVTHNVFGNLNRFCTLFTAPDARWECIFAHNILPFVRTPLYILQSTTDYWQLENLIGPKWIDPTGQWSTCVENMWSCNATELSVVQEFRRRMVEDIGFGYPGLRGEFVISCPAHCMATDDYRWSSQQRFTIHGKTMQQSIGDWFYARNFGDMLLVDGLSPMNPTCAGAMNSAETKFAEHLDILSTLES</sequence>
<dbReference type="PANTHER" id="PTHR21562">
    <property type="entry name" value="NOTUM-RELATED"/>
    <property type="match status" value="1"/>
</dbReference>
<evidence type="ECO:0000256" key="2">
    <source>
        <dbReference type="ARBA" id="ARBA00004191"/>
    </source>
</evidence>
<evidence type="ECO:0000256" key="3">
    <source>
        <dbReference type="ARBA" id="ARBA00005784"/>
    </source>
</evidence>